<proteinExistence type="inferred from homology"/>
<dbReference type="Proteomes" id="UP000466442">
    <property type="component" value="Unassembled WGS sequence"/>
</dbReference>
<evidence type="ECO:0000313" key="5">
    <source>
        <dbReference type="EMBL" id="KAF6212650.1"/>
    </source>
</evidence>
<dbReference type="AlphaFoldDB" id="A0A8S9XUD6"/>
<gene>
    <name evidence="5" type="ORF">GE061_013176</name>
</gene>
<feature type="domain" description="CN hydrolase" evidence="4">
    <location>
        <begin position="515"/>
        <end position="745"/>
    </location>
</feature>
<dbReference type="SUPFAM" id="SSF56317">
    <property type="entry name" value="Carbon-nitrogen hydrolase"/>
    <property type="match status" value="2"/>
</dbReference>
<sequence>MAVKLEKFVVALLATITCIEAATKGYYRAAVVEHSAEVPTNPIKRMNAEEKLLEKINYTYEHFISRAHDEEADIVVFPEAGLYGSDYTLFNFIPHPSLKIVPADSTECDKPVRLLSALARKYSIYVVVNLLEQYKHSDGRITKYVTNVVFDRKGRVVARYKKFNLFGEPVNRTANIGPSYFDADFGVRFGQLLGLDILYKEPAFTLMKEYNVTNFIHSSQWFSELPFLASVQAQWMWSVGNEVNLLASGLGHIEHGTSGSGIYRGKNTPLGSLYVFCDVLGGSIVIGNVSTGGTRLDYSGKGELSSKYRRDRVKFPLFKQEELELMANADIDLPADKSKAPNDLQIANIQKHLCHELLCCNFNLDVFYRMNGLKVQYKVVVFDGTRISKAPYTKLVQGVQICGIVLCKDKSMGSCGPPAVDGRLPNIGSPKPSINFTLIEISGNFTKDDSSIMPNLLLWPNIPDPLTDGIVDDFGEFLLNPKVVNFTANYESDALSRFLFEVISIKGEATTSSYYRAAVVEHPPTIKHSNAVQNLRETIDQYGFFIEKAHSQKADIIVFPEAGLFGKNFLIFHVLPKKQEDYTPDEHIGRLSTFARNFSMYVAVTVLERYTHSNNKTRMYITAVIFNRRGVIVCCYRKFHLFGERVDVTNDVSPTYFDTDFGVRFGLLIGLDILFKHPASALMKEKNVTDFIYTTKWSSELPFSTAVQAQWMWSVGNEVNLIAAGLNCMELGSSGSGIYRGKSFP</sequence>
<dbReference type="InterPro" id="IPR043957">
    <property type="entry name" value="Vanin_C"/>
</dbReference>
<dbReference type="PROSITE" id="PS50263">
    <property type="entry name" value="CN_HYDROLASE"/>
    <property type="match status" value="2"/>
</dbReference>
<dbReference type="InterPro" id="IPR003010">
    <property type="entry name" value="C-N_Hydrolase"/>
</dbReference>
<evidence type="ECO:0000256" key="1">
    <source>
        <dbReference type="ARBA" id="ARBA00008225"/>
    </source>
</evidence>
<dbReference type="InterPro" id="IPR040154">
    <property type="entry name" value="Biotinidase/VNN"/>
</dbReference>
<dbReference type="PANTHER" id="PTHR10609">
    <property type="entry name" value="BIOTINIDASE-RELATED"/>
    <property type="match status" value="1"/>
</dbReference>
<keyword evidence="6" id="KW-1185">Reference proteome</keyword>
<feature type="signal peptide" evidence="3">
    <location>
        <begin position="1"/>
        <end position="21"/>
    </location>
</feature>
<dbReference type="OrthoDB" id="10250282at2759"/>
<feature type="domain" description="CN hydrolase" evidence="4">
    <location>
        <begin position="38"/>
        <end position="291"/>
    </location>
</feature>
<dbReference type="PANTHER" id="PTHR10609:SF14">
    <property type="entry name" value="BIOTINIDASE"/>
    <property type="match status" value="1"/>
</dbReference>
<dbReference type="Gene3D" id="3.60.110.10">
    <property type="entry name" value="Carbon-nitrogen hydrolase"/>
    <property type="match status" value="2"/>
</dbReference>
<accession>A0A8S9XUD6</accession>
<feature type="non-terminal residue" evidence="5">
    <location>
        <position position="745"/>
    </location>
</feature>
<keyword evidence="3" id="KW-0732">Signal</keyword>
<evidence type="ECO:0000313" key="6">
    <source>
        <dbReference type="Proteomes" id="UP000466442"/>
    </source>
</evidence>
<protein>
    <recommendedName>
        <fullName evidence="4">CN hydrolase domain-containing protein</fullName>
    </recommendedName>
</protein>
<evidence type="ECO:0000259" key="4">
    <source>
        <dbReference type="PROSITE" id="PS50263"/>
    </source>
</evidence>
<comment type="caution">
    <text evidence="5">The sequence shown here is derived from an EMBL/GenBank/DDBJ whole genome shotgun (WGS) entry which is preliminary data.</text>
</comment>
<dbReference type="InterPro" id="IPR036526">
    <property type="entry name" value="C-N_Hydrolase_sf"/>
</dbReference>
<reference evidence="5" key="1">
    <citation type="journal article" date="2021" name="Mol. Ecol. Resour.">
        <title>Apolygus lucorum genome provides insights into omnivorousness and mesophyll feeding.</title>
        <authorList>
            <person name="Liu Y."/>
            <person name="Liu H."/>
            <person name="Wang H."/>
            <person name="Huang T."/>
            <person name="Liu B."/>
            <person name="Yang B."/>
            <person name="Yin L."/>
            <person name="Li B."/>
            <person name="Zhang Y."/>
            <person name="Zhang S."/>
            <person name="Jiang F."/>
            <person name="Zhang X."/>
            <person name="Ren Y."/>
            <person name="Wang B."/>
            <person name="Wang S."/>
            <person name="Lu Y."/>
            <person name="Wu K."/>
            <person name="Fan W."/>
            <person name="Wang G."/>
        </authorList>
    </citation>
    <scope>NUCLEOTIDE SEQUENCE</scope>
    <source>
        <strain evidence="5">12Hb</strain>
    </source>
</reference>
<comment type="similarity">
    <text evidence="1">Belongs to the carbon-nitrogen hydrolase superfamily. BTD/VNN family.</text>
</comment>
<dbReference type="GO" id="GO:0016787">
    <property type="term" value="F:hydrolase activity"/>
    <property type="evidence" value="ECO:0007669"/>
    <property type="project" value="UniProtKB-KW"/>
</dbReference>
<dbReference type="EMBL" id="WIXP02000004">
    <property type="protein sequence ID" value="KAF6212650.1"/>
    <property type="molecule type" value="Genomic_DNA"/>
</dbReference>
<organism evidence="5 6">
    <name type="scientific">Apolygus lucorum</name>
    <name type="common">Small green plant bug</name>
    <name type="synonym">Lygocoris lucorum</name>
    <dbReference type="NCBI Taxonomy" id="248454"/>
    <lineage>
        <taxon>Eukaryota</taxon>
        <taxon>Metazoa</taxon>
        <taxon>Ecdysozoa</taxon>
        <taxon>Arthropoda</taxon>
        <taxon>Hexapoda</taxon>
        <taxon>Insecta</taxon>
        <taxon>Pterygota</taxon>
        <taxon>Neoptera</taxon>
        <taxon>Paraneoptera</taxon>
        <taxon>Hemiptera</taxon>
        <taxon>Heteroptera</taxon>
        <taxon>Panheteroptera</taxon>
        <taxon>Cimicomorpha</taxon>
        <taxon>Miridae</taxon>
        <taxon>Mirini</taxon>
        <taxon>Apolygus</taxon>
    </lineage>
</organism>
<keyword evidence="2" id="KW-0378">Hydrolase</keyword>
<evidence type="ECO:0000256" key="2">
    <source>
        <dbReference type="ARBA" id="ARBA00022801"/>
    </source>
</evidence>
<evidence type="ECO:0000256" key="3">
    <source>
        <dbReference type="SAM" id="SignalP"/>
    </source>
</evidence>
<feature type="chain" id="PRO_5035772442" description="CN hydrolase domain-containing protein" evidence="3">
    <location>
        <begin position="22"/>
        <end position="745"/>
    </location>
</feature>
<name>A0A8S9XUD6_APOLU</name>
<dbReference type="Pfam" id="PF00795">
    <property type="entry name" value="CN_hydrolase"/>
    <property type="match status" value="2"/>
</dbReference>
<dbReference type="Pfam" id="PF19018">
    <property type="entry name" value="Vanin_C"/>
    <property type="match status" value="1"/>
</dbReference>